<sequence>MNKETLISKLEKGRAEFAYKCVQENLINLKPFEFYSEKFLEDAIAVIKETITNKMKKDIEKNKITEKRIKELLNSPYEFSLKNKYQNLSDEEKRVIDFYKNLLKNYRSYIKKIPTMILSNGLGQTLAFIKAKSEKGNAYDLIYKQLTEYMKSPYTTRMKMPNDKKDLIDWVISCDSTDYRYITQEILAFLNWLKRFAEGLIEEEEE</sequence>
<dbReference type="InterPro" id="IPR023101">
    <property type="entry name" value="AF1862-like_dom_sf"/>
</dbReference>
<dbReference type="Pfam" id="PF09701">
    <property type="entry name" value="Cas_Cmr5"/>
    <property type="match status" value="1"/>
</dbReference>
<evidence type="ECO:0000256" key="5">
    <source>
        <dbReference type="ARBA" id="ARBA00030001"/>
    </source>
</evidence>
<evidence type="ECO:0000313" key="6">
    <source>
        <dbReference type="EMBL" id="HGK22928.1"/>
    </source>
</evidence>
<dbReference type="NCBIfam" id="TIGR01881">
    <property type="entry name" value="cas_Cmr5"/>
    <property type="match status" value="1"/>
</dbReference>
<evidence type="ECO:0000256" key="1">
    <source>
        <dbReference type="ARBA" id="ARBA00004496"/>
    </source>
</evidence>
<proteinExistence type="inferred from homology"/>
<keyword evidence="4" id="KW-0051">Antiviral defense</keyword>
<evidence type="ECO:0000256" key="4">
    <source>
        <dbReference type="ARBA" id="ARBA00023118"/>
    </source>
</evidence>
<gene>
    <name evidence="6" type="primary">cmr5</name>
    <name evidence="6" type="ORF">ENU78_00510</name>
</gene>
<dbReference type="InterPro" id="IPR010160">
    <property type="entry name" value="CRISPR-assoc_prot_Cmr5"/>
</dbReference>
<keyword evidence="3" id="KW-0963">Cytoplasm</keyword>
<protein>
    <recommendedName>
        <fullName evidence="5">CRISPR type III-B/RAMP module-associated protein Cmr5</fullName>
    </recommendedName>
</protein>
<organism evidence="6">
    <name type="scientific">Dictyoglomus thermophilum</name>
    <dbReference type="NCBI Taxonomy" id="14"/>
    <lineage>
        <taxon>Bacteria</taxon>
        <taxon>Pseudomonadati</taxon>
        <taxon>Dictyoglomota</taxon>
        <taxon>Dictyoglomia</taxon>
        <taxon>Dictyoglomales</taxon>
        <taxon>Dictyoglomaceae</taxon>
        <taxon>Dictyoglomus</taxon>
    </lineage>
</organism>
<dbReference type="GO" id="GO:0051607">
    <property type="term" value="P:defense response to virus"/>
    <property type="evidence" value="ECO:0007669"/>
    <property type="project" value="UniProtKB-KW"/>
</dbReference>
<evidence type="ECO:0000256" key="3">
    <source>
        <dbReference type="ARBA" id="ARBA00022490"/>
    </source>
</evidence>
<dbReference type="GO" id="GO:0005737">
    <property type="term" value="C:cytoplasm"/>
    <property type="evidence" value="ECO:0007669"/>
    <property type="project" value="UniProtKB-SubCell"/>
</dbReference>
<name>A0A7V3ZH69_DICTH</name>
<dbReference type="CDD" id="cd09749">
    <property type="entry name" value="Cmr5_III-B"/>
    <property type="match status" value="1"/>
</dbReference>
<dbReference type="EMBL" id="DTDV01000003">
    <property type="protein sequence ID" value="HGK22928.1"/>
    <property type="molecule type" value="Genomic_DNA"/>
</dbReference>
<dbReference type="SUPFAM" id="SSF158568">
    <property type="entry name" value="AF1862-like"/>
    <property type="match status" value="1"/>
</dbReference>
<dbReference type="AlphaFoldDB" id="A0A7V3ZH69"/>
<comment type="caution">
    <text evidence="6">The sequence shown here is derived from an EMBL/GenBank/DDBJ whole genome shotgun (WGS) entry which is preliminary data.</text>
</comment>
<accession>A0A7V3ZH69</accession>
<reference evidence="6" key="1">
    <citation type="journal article" date="2020" name="mSystems">
        <title>Genome- and Community-Level Interaction Insights into Carbon Utilization and Element Cycling Functions of Hydrothermarchaeota in Hydrothermal Sediment.</title>
        <authorList>
            <person name="Zhou Z."/>
            <person name="Liu Y."/>
            <person name="Xu W."/>
            <person name="Pan J."/>
            <person name="Luo Z.H."/>
            <person name="Li M."/>
        </authorList>
    </citation>
    <scope>NUCLEOTIDE SEQUENCE [LARGE SCALE GENOMIC DNA]</scope>
    <source>
        <strain evidence="6">SpSt-70</strain>
    </source>
</reference>
<comment type="similarity">
    <text evidence="2">Belongs to the CRISPR system Cmr5 family.</text>
</comment>
<evidence type="ECO:0000256" key="2">
    <source>
        <dbReference type="ARBA" id="ARBA00006161"/>
    </source>
</evidence>
<dbReference type="Gene3D" id="1.10.520.30">
    <property type="entry name" value="AF1862-like domain"/>
    <property type="match status" value="1"/>
</dbReference>
<comment type="subcellular location">
    <subcellularLocation>
        <location evidence="1">Cytoplasm</location>
    </subcellularLocation>
</comment>